<feature type="domain" description="SIS" evidence="7">
    <location>
        <begin position="40"/>
        <end position="183"/>
    </location>
</feature>
<evidence type="ECO:0000256" key="1">
    <source>
        <dbReference type="ARBA" id="ARBA00008165"/>
    </source>
</evidence>
<dbReference type="RefSeq" id="WP_284205383.1">
    <property type="nucleotide sequence ID" value="NZ_BSPQ01000019.1"/>
</dbReference>
<gene>
    <name evidence="8" type="primary">kpsF</name>
    <name evidence="8" type="ORF">GCM10007916_33580</name>
</gene>
<accession>A0ABQ6E526</accession>
<evidence type="ECO:0000256" key="5">
    <source>
        <dbReference type="PROSITE-ProRule" id="PRU00703"/>
    </source>
</evidence>
<name>A0ABQ6E526_9GAMM</name>
<evidence type="ECO:0000259" key="7">
    <source>
        <dbReference type="PROSITE" id="PS51464"/>
    </source>
</evidence>
<dbReference type="InterPro" id="IPR050986">
    <property type="entry name" value="GutQ/KpsF_isomerases"/>
</dbReference>
<organism evidence="8 9">
    <name type="scientific">Psychromonas marina</name>
    <dbReference type="NCBI Taxonomy" id="88364"/>
    <lineage>
        <taxon>Bacteria</taxon>
        <taxon>Pseudomonadati</taxon>
        <taxon>Pseudomonadota</taxon>
        <taxon>Gammaproteobacteria</taxon>
        <taxon>Alteromonadales</taxon>
        <taxon>Psychromonadaceae</taxon>
        <taxon>Psychromonas</taxon>
    </lineage>
</organism>
<dbReference type="Proteomes" id="UP001157353">
    <property type="component" value="Unassembled WGS sequence"/>
</dbReference>
<sequence length="319" mass="34362">MTQFSLSNEQLLAEVRTVFDVQSAAISAHSKALGDEYLQALALIKNCTGRVIICGMGKSGHIGKKISASLASLGTPSFFLHPGEAFHGDLGMVTPQDLMVLISYSGETDELLKIIPSLQSFGNKIISITGGVNSSLAKNSDVVLDASVEKETCPNNLAPTTSTTLTLVIGDALASVSTVEKGFTPMEFARFHPGGSLGRRLLTFVKNEMRSENLPFVNTDTSLTDALLVMTETRTGLALVMDNGVLQGVVTDGDLRRFLISGQTINDTLASDLMNKNPCFISSHTRLSEAEELMREKHIKWLIVSDDGKQIDGIIEWGQ</sequence>
<dbReference type="InterPro" id="IPR035474">
    <property type="entry name" value="SIS_Kpsf"/>
</dbReference>
<dbReference type="CDD" id="cd05014">
    <property type="entry name" value="SIS_Kpsf"/>
    <property type="match status" value="1"/>
</dbReference>
<dbReference type="EMBL" id="BSPQ01000019">
    <property type="protein sequence ID" value="GLS92288.1"/>
    <property type="molecule type" value="Genomic_DNA"/>
</dbReference>
<dbReference type="PROSITE" id="PS51464">
    <property type="entry name" value="SIS"/>
    <property type="match status" value="1"/>
</dbReference>
<reference evidence="9" key="1">
    <citation type="journal article" date="2019" name="Int. J. Syst. Evol. Microbiol.">
        <title>The Global Catalogue of Microorganisms (GCM) 10K type strain sequencing project: providing services to taxonomists for standard genome sequencing and annotation.</title>
        <authorList>
            <consortium name="The Broad Institute Genomics Platform"/>
            <consortium name="The Broad Institute Genome Sequencing Center for Infectious Disease"/>
            <person name="Wu L."/>
            <person name="Ma J."/>
        </authorList>
    </citation>
    <scope>NUCLEOTIDE SEQUENCE [LARGE SCALE GENOMIC DNA]</scope>
    <source>
        <strain evidence="9">NBRC 103166</strain>
    </source>
</reference>
<dbReference type="EC" id="5.3.1.13" evidence="4"/>
<dbReference type="Gene3D" id="3.10.580.10">
    <property type="entry name" value="CBS-domain"/>
    <property type="match status" value="1"/>
</dbReference>
<keyword evidence="9" id="KW-1185">Reference proteome</keyword>
<protein>
    <recommendedName>
        <fullName evidence="4">Arabinose 5-phosphate isomerase</fullName>
        <shortName evidence="4">API</shortName>
        <ecNumber evidence="4">5.3.1.13</ecNumber>
    </recommendedName>
</protein>
<keyword evidence="2" id="KW-0677">Repeat</keyword>
<dbReference type="SMART" id="SM00116">
    <property type="entry name" value="CBS"/>
    <property type="match status" value="1"/>
</dbReference>
<evidence type="ECO:0000256" key="3">
    <source>
        <dbReference type="ARBA" id="ARBA00023122"/>
    </source>
</evidence>
<dbReference type="InterPro" id="IPR046348">
    <property type="entry name" value="SIS_dom_sf"/>
</dbReference>
<feature type="domain" description="CBS" evidence="6">
    <location>
        <begin position="274"/>
        <end position="319"/>
    </location>
</feature>
<evidence type="ECO:0000259" key="6">
    <source>
        <dbReference type="PROSITE" id="PS51371"/>
    </source>
</evidence>
<comment type="catalytic activity">
    <reaction evidence="4">
        <text>D-arabinose 5-phosphate = D-ribulose 5-phosphate</text>
        <dbReference type="Rhea" id="RHEA:23104"/>
        <dbReference type="ChEBI" id="CHEBI:57693"/>
        <dbReference type="ChEBI" id="CHEBI:58121"/>
        <dbReference type="EC" id="5.3.1.13"/>
    </reaction>
</comment>
<feature type="domain" description="CBS" evidence="6">
    <location>
        <begin position="209"/>
        <end position="268"/>
    </location>
</feature>
<evidence type="ECO:0000256" key="4">
    <source>
        <dbReference type="PIRNR" id="PIRNR004692"/>
    </source>
</evidence>
<dbReference type="PIRSF" id="PIRSF004692">
    <property type="entry name" value="KdsD_KpsF"/>
    <property type="match status" value="1"/>
</dbReference>
<dbReference type="GO" id="GO:0016853">
    <property type="term" value="F:isomerase activity"/>
    <property type="evidence" value="ECO:0007669"/>
    <property type="project" value="UniProtKB-KW"/>
</dbReference>
<dbReference type="NCBIfam" id="TIGR00393">
    <property type="entry name" value="kpsF"/>
    <property type="match status" value="1"/>
</dbReference>
<comment type="caution">
    <text evidence="8">The sequence shown here is derived from an EMBL/GenBank/DDBJ whole genome shotgun (WGS) entry which is preliminary data.</text>
</comment>
<dbReference type="InterPro" id="IPR046342">
    <property type="entry name" value="CBS_dom_sf"/>
</dbReference>
<dbReference type="InterPro" id="IPR004800">
    <property type="entry name" value="KdsD/KpsF-type"/>
</dbReference>
<dbReference type="PANTHER" id="PTHR42745">
    <property type="match status" value="1"/>
</dbReference>
<dbReference type="PROSITE" id="PS51371">
    <property type="entry name" value="CBS"/>
    <property type="match status" value="2"/>
</dbReference>
<evidence type="ECO:0000313" key="8">
    <source>
        <dbReference type="EMBL" id="GLS92288.1"/>
    </source>
</evidence>
<dbReference type="SUPFAM" id="SSF53697">
    <property type="entry name" value="SIS domain"/>
    <property type="match status" value="1"/>
</dbReference>
<comment type="similarity">
    <text evidence="1 4">Belongs to the SIS family. GutQ/KpsF subfamily.</text>
</comment>
<dbReference type="Pfam" id="PF00571">
    <property type="entry name" value="CBS"/>
    <property type="match status" value="2"/>
</dbReference>
<dbReference type="Gene3D" id="3.40.50.10490">
    <property type="entry name" value="Glucose-6-phosphate isomerase like protein, domain 1"/>
    <property type="match status" value="1"/>
</dbReference>
<evidence type="ECO:0000313" key="9">
    <source>
        <dbReference type="Proteomes" id="UP001157353"/>
    </source>
</evidence>
<keyword evidence="3 5" id="KW-0129">CBS domain</keyword>
<dbReference type="CDD" id="cd04604">
    <property type="entry name" value="CBS_pair_SIS_assoc"/>
    <property type="match status" value="1"/>
</dbReference>
<dbReference type="InterPro" id="IPR000644">
    <property type="entry name" value="CBS_dom"/>
</dbReference>
<dbReference type="InterPro" id="IPR001347">
    <property type="entry name" value="SIS_dom"/>
</dbReference>
<dbReference type="PANTHER" id="PTHR42745:SF1">
    <property type="entry name" value="ARABINOSE 5-PHOSPHATE ISOMERASE KDSD"/>
    <property type="match status" value="1"/>
</dbReference>
<dbReference type="SUPFAM" id="SSF54631">
    <property type="entry name" value="CBS-domain pair"/>
    <property type="match status" value="1"/>
</dbReference>
<evidence type="ECO:0000256" key="2">
    <source>
        <dbReference type="ARBA" id="ARBA00022737"/>
    </source>
</evidence>
<proteinExistence type="inferred from homology"/>
<keyword evidence="4 8" id="KW-0413">Isomerase</keyword>
<dbReference type="Pfam" id="PF01380">
    <property type="entry name" value="SIS"/>
    <property type="match status" value="1"/>
</dbReference>